<proteinExistence type="inferred from homology"/>
<evidence type="ECO:0000256" key="6">
    <source>
        <dbReference type="RuleBase" id="RU365102"/>
    </source>
</evidence>
<evidence type="ECO:0000313" key="8">
    <source>
        <dbReference type="EMBL" id="RPA80484.1"/>
    </source>
</evidence>
<evidence type="ECO:0000256" key="3">
    <source>
        <dbReference type="ARBA" id="ARBA00022692"/>
    </source>
</evidence>
<protein>
    <recommendedName>
        <fullName evidence="6">GDT1 family protein</fullName>
    </recommendedName>
</protein>
<accession>A0A3N4IFM0</accession>
<dbReference type="InterPro" id="IPR049555">
    <property type="entry name" value="GDT1-like_CS"/>
</dbReference>
<feature type="chain" id="PRO_5017852465" description="GDT1 family protein" evidence="6">
    <location>
        <begin position="20"/>
        <end position="319"/>
    </location>
</feature>
<evidence type="ECO:0000256" key="7">
    <source>
        <dbReference type="SAM" id="MobiDB-lite"/>
    </source>
</evidence>
<feature type="transmembrane region" description="Helical" evidence="6">
    <location>
        <begin position="293"/>
        <end position="311"/>
    </location>
</feature>
<feature type="transmembrane region" description="Helical" evidence="6">
    <location>
        <begin position="114"/>
        <end position="133"/>
    </location>
</feature>
<feature type="transmembrane region" description="Helical" evidence="6">
    <location>
        <begin position="145"/>
        <end position="162"/>
    </location>
</feature>
<evidence type="ECO:0000256" key="4">
    <source>
        <dbReference type="ARBA" id="ARBA00022989"/>
    </source>
</evidence>
<keyword evidence="6" id="KW-0732">Signal</keyword>
<dbReference type="GO" id="GO:0005384">
    <property type="term" value="F:manganese ion transmembrane transporter activity"/>
    <property type="evidence" value="ECO:0007669"/>
    <property type="project" value="TreeGrafter"/>
</dbReference>
<dbReference type="AlphaFoldDB" id="A0A3N4IFM0"/>
<sequence>MRISHLFTLALAGVAAATAVVNIPSSTVENGLIEARSAVEEVGLTQTLDLSKRTSEEVVKRDGAFIDINDSDEAGIATPFHSFTMSFIMILFAEIGDKTFLIAALMAMKHSRTLVFSAAISSLIVMTILSAILGHAVPTLLPKQWTNFAASILFFIFGGKMIKEGLEMDANAGVEEELQEVAEEIEEKELGKDEKDMEAGNAKPRSATDDKGNALVAGIQNLAGLVFSPAWVQTFVMTFLGEWGDRSQIATIAMAAGQGYTWVIIGAISGHSICTGIAVVGGKMLATKISVRHVTLGGAGAFLVFGIIYMYEALYGANL</sequence>
<comment type="subcellular location">
    <subcellularLocation>
        <location evidence="1 6">Membrane</location>
        <topology evidence="1 6">Multi-pass membrane protein</topology>
    </subcellularLocation>
</comment>
<dbReference type="GO" id="GO:0032472">
    <property type="term" value="P:Golgi calcium ion transport"/>
    <property type="evidence" value="ECO:0007669"/>
    <property type="project" value="TreeGrafter"/>
</dbReference>
<keyword evidence="5 6" id="KW-0472">Membrane</keyword>
<dbReference type="STRING" id="1160509.A0A3N4IFM0"/>
<gene>
    <name evidence="8" type="ORF">BJ508DRAFT_226825</name>
</gene>
<name>A0A3N4IFM0_ASCIM</name>
<evidence type="ECO:0000256" key="1">
    <source>
        <dbReference type="ARBA" id="ARBA00004141"/>
    </source>
</evidence>
<feature type="region of interest" description="Disordered" evidence="7">
    <location>
        <begin position="186"/>
        <end position="208"/>
    </location>
</feature>
<dbReference type="PANTHER" id="PTHR12608:SF1">
    <property type="entry name" value="TRANSMEMBRANE PROTEIN 165"/>
    <property type="match status" value="1"/>
</dbReference>
<dbReference type="Proteomes" id="UP000275078">
    <property type="component" value="Unassembled WGS sequence"/>
</dbReference>
<dbReference type="OrthoDB" id="442680at2759"/>
<comment type="similarity">
    <text evidence="2 6">Belongs to the GDT1 family.</text>
</comment>
<dbReference type="Pfam" id="PF01169">
    <property type="entry name" value="GDT1"/>
    <property type="match status" value="2"/>
</dbReference>
<evidence type="ECO:0000256" key="2">
    <source>
        <dbReference type="ARBA" id="ARBA00009190"/>
    </source>
</evidence>
<dbReference type="EMBL" id="ML119688">
    <property type="protein sequence ID" value="RPA80484.1"/>
    <property type="molecule type" value="Genomic_DNA"/>
</dbReference>
<evidence type="ECO:0000313" key="9">
    <source>
        <dbReference type="Proteomes" id="UP000275078"/>
    </source>
</evidence>
<feature type="signal peptide" evidence="6">
    <location>
        <begin position="1"/>
        <end position="19"/>
    </location>
</feature>
<dbReference type="GO" id="GO:0032468">
    <property type="term" value="P:Golgi calcium ion homeostasis"/>
    <property type="evidence" value="ECO:0007669"/>
    <property type="project" value="TreeGrafter"/>
</dbReference>
<feature type="compositionally biased region" description="Basic and acidic residues" evidence="7">
    <location>
        <begin position="188"/>
        <end position="198"/>
    </location>
</feature>
<dbReference type="PANTHER" id="PTHR12608">
    <property type="entry name" value="TRANSMEMBRANE PROTEIN HTP-1 RELATED"/>
    <property type="match status" value="1"/>
</dbReference>
<dbReference type="PROSITE" id="PS01214">
    <property type="entry name" value="UPF0016"/>
    <property type="match status" value="1"/>
</dbReference>
<organism evidence="8 9">
    <name type="scientific">Ascobolus immersus RN42</name>
    <dbReference type="NCBI Taxonomy" id="1160509"/>
    <lineage>
        <taxon>Eukaryota</taxon>
        <taxon>Fungi</taxon>
        <taxon>Dikarya</taxon>
        <taxon>Ascomycota</taxon>
        <taxon>Pezizomycotina</taxon>
        <taxon>Pezizomycetes</taxon>
        <taxon>Pezizales</taxon>
        <taxon>Ascobolaceae</taxon>
        <taxon>Ascobolus</taxon>
    </lineage>
</organism>
<evidence type="ECO:0000256" key="5">
    <source>
        <dbReference type="ARBA" id="ARBA00023136"/>
    </source>
</evidence>
<dbReference type="GO" id="GO:0005794">
    <property type="term" value="C:Golgi apparatus"/>
    <property type="evidence" value="ECO:0007669"/>
    <property type="project" value="TreeGrafter"/>
</dbReference>
<feature type="transmembrane region" description="Helical" evidence="6">
    <location>
        <begin position="260"/>
        <end position="281"/>
    </location>
</feature>
<feature type="transmembrane region" description="Helical" evidence="6">
    <location>
        <begin position="214"/>
        <end position="240"/>
    </location>
</feature>
<dbReference type="GO" id="GO:0015085">
    <property type="term" value="F:calcium ion transmembrane transporter activity"/>
    <property type="evidence" value="ECO:0007669"/>
    <property type="project" value="TreeGrafter"/>
</dbReference>
<dbReference type="GO" id="GO:0000329">
    <property type="term" value="C:fungal-type vacuole membrane"/>
    <property type="evidence" value="ECO:0007669"/>
    <property type="project" value="TreeGrafter"/>
</dbReference>
<dbReference type="InterPro" id="IPR001727">
    <property type="entry name" value="GDT1-like"/>
</dbReference>
<keyword evidence="3 6" id="KW-0812">Transmembrane</keyword>
<keyword evidence="9" id="KW-1185">Reference proteome</keyword>
<reference evidence="8 9" key="1">
    <citation type="journal article" date="2018" name="Nat. Ecol. Evol.">
        <title>Pezizomycetes genomes reveal the molecular basis of ectomycorrhizal truffle lifestyle.</title>
        <authorList>
            <person name="Murat C."/>
            <person name="Payen T."/>
            <person name="Noel B."/>
            <person name="Kuo A."/>
            <person name="Morin E."/>
            <person name="Chen J."/>
            <person name="Kohler A."/>
            <person name="Krizsan K."/>
            <person name="Balestrini R."/>
            <person name="Da Silva C."/>
            <person name="Montanini B."/>
            <person name="Hainaut M."/>
            <person name="Levati E."/>
            <person name="Barry K.W."/>
            <person name="Belfiori B."/>
            <person name="Cichocki N."/>
            <person name="Clum A."/>
            <person name="Dockter R.B."/>
            <person name="Fauchery L."/>
            <person name="Guy J."/>
            <person name="Iotti M."/>
            <person name="Le Tacon F."/>
            <person name="Lindquist E.A."/>
            <person name="Lipzen A."/>
            <person name="Malagnac F."/>
            <person name="Mello A."/>
            <person name="Molinier V."/>
            <person name="Miyauchi S."/>
            <person name="Poulain J."/>
            <person name="Riccioni C."/>
            <person name="Rubini A."/>
            <person name="Sitrit Y."/>
            <person name="Splivallo R."/>
            <person name="Traeger S."/>
            <person name="Wang M."/>
            <person name="Zifcakova L."/>
            <person name="Wipf D."/>
            <person name="Zambonelli A."/>
            <person name="Paolocci F."/>
            <person name="Nowrousian M."/>
            <person name="Ottonello S."/>
            <person name="Baldrian P."/>
            <person name="Spatafora J.W."/>
            <person name="Henrissat B."/>
            <person name="Nagy L.G."/>
            <person name="Aury J.M."/>
            <person name="Wincker P."/>
            <person name="Grigoriev I.V."/>
            <person name="Bonfante P."/>
            <person name="Martin F.M."/>
        </authorList>
    </citation>
    <scope>NUCLEOTIDE SEQUENCE [LARGE SCALE GENOMIC DNA]</scope>
    <source>
        <strain evidence="8 9">RN42</strain>
    </source>
</reference>
<keyword evidence="4 6" id="KW-1133">Transmembrane helix</keyword>